<evidence type="ECO:0000313" key="2">
    <source>
        <dbReference type="Proteomes" id="UP000433945"/>
    </source>
</evidence>
<gene>
    <name evidence="1" type="ORF">GN157_12560</name>
</gene>
<organism evidence="1 2">
    <name type="scientific">Flavobacterium rakeshii</name>
    <dbReference type="NCBI Taxonomy" id="1038845"/>
    <lineage>
        <taxon>Bacteria</taxon>
        <taxon>Pseudomonadati</taxon>
        <taxon>Bacteroidota</taxon>
        <taxon>Flavobacteriia</taxon>
        <taxon>Flavobacteriales</taxon>
        <taxon>Flavobacteriaceae</taxon>
        <taxon>Flavobacterium</taxon>
    </lineage>
</organism>
<dbReference type="Proteomes" id="UP000433945">
    <property type="component" value="Unassembled WGS sequence"/>
</dbReference>
<keyword evidence="2" id="KW-1185">Reference proteome</keyword>
<name>A0A6N8HFP9_9FLAO</name>
<reference evidence="1 2" key="1">
    <citation type="submission" date="2019-12" db="EMBL/GenBank/DDBJ databases">
        <authorList>
            <person name="Sun J.-Q."/>
        </authorList>
    </citation>
    <scope>NUCLEOTIDE SEQUENCE [LARGE SCALE GENOMIC DNA]</scope>
    <source>
        <strain evidence="1 2">JCM 17928</strain>
    </source>
</reference>
<accession>A0A6N8HFP9</accession>
<dbReference type="AlphaFoldDB" id="A0A6N8HFP9"/>
<comment type="caution">
    <text evidence="1">The sequence shown here is derived from an EMBL/GenBank/DDBJ whole genome shotgun (WGS) entry which is preliminary data.</text>
</comment>
<evidence type="ECO:0000313" key="1">
    <source>
        <dbReference type="EMBL" id="MUV04542.1"/>
    </source>
</evidence>
<dbReference type="EMBL" id="WOWP01000050">
    <property type="protein sequence ID" value="MUV04542.1"/>
    <property type="molecule type" value="Genomic_DNA"/>
</dbReference>
<sequence length="147" mass="17024">MKRSSILFTVYLFAIFTCLSGFTTTNISSLRITANEEFSGDWTAWSIWYTGNCFSGISYRYRERTTSIAEKNQVQVEIKNNYKKGISISHRVTTDPNANAIYRFDLKPGESHITEEYVLKNKKMYVLMDKLRFAGDSYGDSYRPCDQ</sequence>
<protein>
    <submittedName>
        <fullName evidence="1">Uncharacterized protein</fullName>
    </submittedName>
</protein>
<proteinExistence type="predicted"/>
<dbReference type="RefSeq" id="WP_157483769.1">
    <property type="nucleotide sequence ID" value="NZ_WOWP01000050.1"/>
</dbReference>